<dbReference type="Pfam" id="PF01636">
    <property type="entry name" value="APH"/>
    <property type="match status" value="1"/>
</dbReference>
<evidence type="ECO:0000259" key="1">
    <source>
        <dbReference type="Pfam" id="PF01636"/>
    </source>
</evidence>
<dbReference type="Gene3D" id="3.30.200.20">
    <property type="entry name" value="Phosphorylase Kinase, domain 1"/>
    <property type="match status" value="1"/>
</dbReference>
<organism evidence="2 3">
    <name type="scientific">Paenibacillus aceti</name>
    <dbReference type="NCBI Taxonomy" id="1820010"/>
    <lineage>
        <taxon>Bacteria</taxon>
        <taxon>Bacillati</taxon>
        <taxon>Bacillota</taxon>
        <taxon>Bacilli</taxon>
        <taxon>Bacillales</taxon>
        <taxon>Paenibacillaceae</taxon>
        <taxon>Paenibacillus</taxon>
    </lineage>
</organism>
<dbReference type="Proteomes" id="UP000608420">
    <property type="component" value="Unassembled WGS sequence"/>
</dbReference>
<accession>A0ABQ1W4P6</accession>
<comment type="caution">
    <text evidence="2">The sequence shown here is derived from an EMBL/GenBank/DDBJ whole genome shotgun (WGS) entry which is preliminary data.</text>
</comment>
<dbReference type="InterPro" id="IPR051678">
    <property type="entry name" value="AGP_Transferase"/>
</dbReference>
<dbReference type="PANTHER" id="PTHR21310:SF40">
    <property type="entry name" value="AMINOGLYCOSIDE PHOSPHOTRANSFERASE DOMAIN-CONTAINING PROTEIN-RELATED"/>
    <property type="match status" value="1"/>
</dbReference>
<feature type="domain" description="Aminoglycoside phosphotransferase" evidence="1">
    <location>
        <begin position="33"/>
        <end position="255"/>
    </location>
</feature>
<dbReference type="SUPFAM" id="SSF56112">
    <property type="entry name" value="Protein kinase-like (PK-like)"/>
    <property type="match status" value="1"/>
</dbReference>
<dbReference type="InterPro" id="IPR002575">
    <property type="entry name" value="Aminoglycoside_PTrfase"/>
</dbReference>
<dbReference type="EMBL" id="BMIW01000040">
    <property type="protein sequence ID" value="GGG14918.1"/>
    <property type="molecule type" value="Genomic_DNA"/>
</dbReference>
<reference evidence="3" key="1">
    <citation type="journal article" date="2019" name="Int. J. Syst. Evol. Microbiol.">
        <title>The Global Catalogue of Microorganisms (GCM) 10K type strain sequencing project: providing services to taxonomists for standard genome sequencing and annotation.</title>
        <authorList>
            <consortium name="The Broad Institute Genomics Platform"/>
            <consortium name="The Broad Institute Genome Sequencing Center for Infectious Disease"/>
            <person name="Wu L."/>
            <person name="Ma J."/>
        </authorList>
    </citation>
    <scope>NUCLEOTIDE SEQUENCE [LARGE SCALE GENOMIC DNA]</scope>
    <source>
        <strain evidence="3">CGMCC 1.15420</strain>
    </source>
</reference>
<sequence length="312" mass="34550">MVLNENGSGQPLSQATLDWLKRQAGTGSRIKRVIPLKGGVSSAVYLIQGARNGELCEYVLRQFTDREWLDQEPDLAEHEAAALSNAYHAGLPAPKWIAADYTGEVCGHPSVLMTRLSGEVILKPREMSIWLEGLAGVLAELHHADTAAMKWNYFAYNDIVGLEVPDWTESPQAWKKIIERVQEGPPTYTPRLIHRDYHPANLLWENGKVSGIVDWVNSCYGPAGVDTGHCRVNLVQLYGVEVADAFLAAYLRTPGSAVEVEDGYWDMLSLTDFLCGPPEVYQGWIDLGFTGLTPQIIKERIDAYAVSLVARL</sequence>
<dbReference type="Gene3D" id="3.90.1200.10">
    <property type="match status" value="1"/>
</dbReference>
<name>A0ABQ1W4P6_9BACL</name>
<dbReference type="InterPro" id="IPR011009">
    <property type="entry name" value="Kinase-like_dom_sf"/>
</dbReference>
<dbReference type="RefSeq" id="WP_162944157.1">
    <property type="nucleotide sequence ID" value="NZ_BMIW01000040.1"/>
</dbReference>
<evidence type="ECO:0000313" key="3">
    <source>
        <dbReference type="Proteomes" id="UP000608420"/>
    </source>
</evidence>
<dbReference type="PANTHER" id="PTHR21310">
    <property type="entry name" value="AMINOGLYCOSIDE PHOSPHOTRANSFERASE-RELATED-RELATED"/>
    <property type="match status" value="1"/>
</dbReference>
<protein>
    <recommendedName>
        <fullName evidence="1">Aminoglycoside phosphotransferase domain-containing protein</fullName>
    </recommendedName>
</protein>
<evidence type="ECO:0000313" key="2">
    <source>
        <dbReference type="EMBL" id="GGG14918.1"/>
    </source>
</evidence>
<gene>
    <name evidence="2" type="ORF">GCM10010913_40990</name>
</gene>
<keyword evidence="3" id="KW-1185">Reference proteome</keyword>
<proteinExistence type="predicted"/>